<comment type="catalytic activity">
    <reaction evidence="5">
        <text>a 2'-deoxyribonucleoside 5'-triphosphate + H2O = a 2'-deoxyribonucleoside 5'-phosphate + diphosphate + H(+)</text>
        <dbReference type="Rhea" id="RHEA:44644"/>
        <dbReference type="ChEBI" id="CHEBI:15377"/>
        <dbReference type="ChEBI" id="CHEBI:15378"/>
        <dbReference type="ChEBI" id="CHEBI:33019"/>
        <dbReference type="ChEBI" id="CHEBI:61560"/>
        <dbReference type="ChEBI" id="CHEBI:65317"/>
        <dbReference type="EC" id="3.6.1.9"/>
    </reaction>
</comment>
<dbReference type="SUPFAM" id="SSF52972">
    <property type="entry name" value="ITPase-like"/>
    <property type="match status" value="1"/>
</dbReference>
<keyword evidence="4 5" id="KW-0546">Nucleotide metabolism</keyword>
<dbReference type="Proteomes" id="UP000236884">
    <property type="component" value="Chromosome"/>
</dbReference>
<comment type="subcellular location">
    <subcellularLocation>
        <location evidence="5">Cytoplasm</location>
    </subcellularLocation>
</comment>
<dbReference type="PANTHER" id="PTHR43213:SF5">
    <property type="entry name" value="BIFUNCTIONAL DTTP_UTP PYROPHOSPHATASE_METHYLTRANSFERASE PROTEIN-RELATED"/>
    <property type="match status" value="1"/>
</dbReference>
<evidence type="ECO:0000313" key="7">
    <source>
        <dbReference type="Proteomes" id="UP000236884"/>
    </source>
</evidence>
<accession>A0A0S3PQK6</accession>
<evidence type="ECO:0000256" key="3">
    <source>
        <dbReference type="ARBA" id="ARBA00022801"/>
    </source>
</evidence>
<dbReference type="PANTHER" id="PTHR43213">
    <property type="entry name" value="BIFUNCTIONAL DTTP/UTP PYROPHOSPHATASE/METHYLTRANSFERASE PROTEIN-RELATED"/>
    <property type="match status" value="1"/>
</dbReference>
<evidence type="ECO:0000256" key="2">
    <source>
        <dbReference type="ARBA" id="ARBA00022490"/>
    </source>
</evidence>
<evidence type="ECO:0000256" key="4">
    <source>
        <dbReference type="ARBA" id="ARBA00023080"/>
    </source>
</evidence>
<dbReference type="InterPro" id="IPR029001">
    <property type="entry name" value="ITPase-like_fam"/>
</dbReference>
<comment type="caution">
    <text evidence="5">Lacks conserved residue(s) required for the propagation of feature annotation.</text>
</comment>
<dbReference type="Gene3D" id="3.90.950.10">
    <property type="match status" value="1"/>
</dbReference>
<gene>
    <name evidence="6" type="primary">yceF</name>
    <name evidence="6" type="ORF">GJW-30_1_00753</name>
</gene>
<dbReference type="GO" id="GO:0047429">
    <property type="term" value="F:nucleoside triphosphate diphosphatase activity"/>
    <property type="evidence" value="ECO:0007669"/>
    <property type="project" value="UniProtKB-EC"/>
</dbReference>
<evidence type="ECO:0000313" key="6">
    <source>
        <dbReference type="EMBL" id="BAT58230.1"/>
    </source>
</evidence>
<dbReference type="KEGG" id="vgo:GJW-30_1_00753"/>
<sequence length="202" mass="21958">MSLWRLPEPLILASGSSVRRQLLTNAGIPVDVHPANIDERAIEKSASDLSPPQLAARLAHAKGEHVAQQFPSRVVLAADQTMACGDRVYHKPTDLAAAHAQITSLLGRTHELHAAIALFANGRCVFEGCETARLTMRDATPDFVGRYLDLAGEKVFTSVGGYQLEGIGVQLFEKIEGDYFTILGLPLLPLLKFLQSKQYVVA</sequence>
<protein>
    <recommendedName>
        <fullName evidence="5">Nucleoside triphosphate pyrophosphatase</fullName>
        <ecNumber evidence="5">3.6.1.9</ecNumber>
    </recommendedName>
    <alternativeName>
        <fullName evidence="5">Nucleotide pyrophosphatase</fullName>
        <shortName evidence="5">Nucleotide PPase</shortName>
    </alternativeName>
</protein>
<dbReference type="CDD" id="cd00555">
    <property type="entry name" value="Maf"/>
    <property type="match status" value="1"/>
</dbReference>
<keyword evidence="2 5" id="KW-0963">Cytoplasm</keyword>
<dbReference type="RefSeq" id="WP_096351818.1">
    <property type="nucleotide sequence ID" value="NZ_AP014946.1"/>
</dbReference>
<dbReference type="PIRSF" id="PIRSF006305">
    <property type="entry name" value="Maf"/>
    <property type="match status" value="1"/>
</dbReference>
<dbReference type="GO" id="GO:0009117">
    <property type="term" value="P:nucleotide metabolic process"/>
    <property type="evidence" value="ECO:0007669"/>
    <property type="project" value="UniProtKB-KW"/>
</dbReference>
<comment type="catalytic activity">
    <reaction evidence="5">
        <text>a ribonucleoside 5'-triphosphate + H2O = a ribonucleoside 5'-phosphate + diphosphate + H(+)</text>
        <dbReference type="Rhea" id="RHEA:23996"/>
        <dbReference type="ChEBI" id="CHEBI:15377"/>
        <dbReference type="ChEBI" id="CHEBI:15378"/>
        <dbReference type="ChEBI" id="CHEBI:33019"/>
        <dbReference type="ChEBI" id="CHEBI:58043"/>
        <dbReference type="ChEBI" id="CHEBI:61557"/>
        <dbReference type="EC" id="3.6.1.9"/>
    </reaction>
</comment>
<dbReference type="HAMAP" id="MF_00528">
    <property type="entry name" value="Maf"/>
    <property type="match status" value="1"/>
</dbReference>
<dbReference type="GO" id="GO:0005737">
    <property type="term" value="C:cytoplasm"/>
    <property type="evidence" value="ECO:0007669"/>
    <property type="project" value="UniProtKB-SubCell"/>
</dbReference>
<dbReference type="AlphaFoldDB" id="A0A0S3PQK6"/>
<dbReference type="EMBL" id="AP014946">
    <property type="protein sequence ID" value="BAT58230.1"/>
    <property type="molecule type" value="Genomic_DNA"/>
</dbReference>
<evidence type="ECO:0000256" key="1">
    <source>
        <dbReference type="ARBA" id="ARBA00001968"/>
    </source>
</evidence>
<comment type="cofactor">
    <cofactor evidence="1 5">
        <name>a divalent metal cation</name>
        <dbReference type="ChEBI" id="CHEBI:60240"/>
    </cofactor>
</comment>
<comment type="similarity">
    <text evidence="5">Belongs to the Maf family.</text>
</comment>
<organism evidence="6 7">
    <name type="scientific">Variibacter gotjawalensis</name>
    <dbReference type="NCBI Taxonomy" id="1333996"/>
    <lineage>
        <taxon>Bacteria</taxon>
        <taxon>Pseudomonadati</taxon>
        <taxon>Pseudomonadota</taxon>
        <taxon>Alphaproteobacteria</taxon>
        <taxon>Hyphomicrobiales</taxon>
        <taxon>Nitrobacteraceae</taxon>
        <taxon>Variibacter</taxon>
    </lineage>
</organism>
<keyword evidence="7" id="KW-1185">Reference proteome</keyword>
<dbReference type="InterPro" id="IPR003697">
    <property type="entry name" value="Maf-like"/>
</dbReference>
<comment type="function">
    <text evidence="5">Nucleoside triphosphate pyrophosphatase. May have a dual role in cell division arrest and in preventing the incorporation of modified nucleotides into cellular nucleic acids.</text>
</comment>
<dbReference type="EC" id="3.6.1.9" evidence="5"/>
<evidence type="ECO:0000256" key="5">
    <source>
        <dbReference type="HAMAP-Rule" id="MF_00528"/>
    </source>
</evidence>
<feature type="active site" description="Proton acceptor" evidence="5">
    <location>
        <position position="79"/>
    </location>
</feature>
<dbReference type="Pfam" id="PF02545">
    <property type="entry name" value="Maf"/>
    <property type="match status" value="1"/>
</dbReference>
<name>A0A0S3PQK6_9BRAD</name>
<dbReference type="OrthoDB" id="9813962at2"/>
<proteinExistence type="inferred from homology"/>
<keyword evidence="3 5" id="KW-0378">Hydrolase</keyword>
<reference evidence="6 7" key="1">
    <citation type="submission" date="2015-08" db="EMBL/GenBank/DDBJ databases">
        <title>Investigation of the bacterial diversity of lava forest soil.</title>
        <authorList>
            <person name="Lee J.S."/>
        </authorList>
    </citation>
    <scope>NUCLEOTIDE SEQUENCE [LARGE SCALE GENOMIC DNA]</scope>
    <source>
        <strain evidence="6 7">GJW-30</strain>
    </source>
</reference>